<evidence type="ECO:0000313" key="2">
    <source>
        <dbReference type="EMBL" id="SDT85060.1"/>
    </source>
</evidence>
<organism evidence="2 3">
    <name type="scientific">Nitrosomonas ureae</name>
    <dbReference type="NCBI Taxonomy" id="44577"/>
    <lineage>
        <taxon>Bacteria</taxon>
        <taxon>Pseudomonadati</taxon>
        <taxon>Pseudomonadota</taxon>
        <taxon>Betaproteobacteria</taxon>
        <taxon>Nitrosomonadales</taxon>
        <taxon>Nitrosomonadaceae</taxon>
        <taxon>Nitrosomonas</taxon>
    </lineage>
</organism>
<sequence>MTLQSRINRITAGTAKVGCLLNPMSGQVRKRKPAIRQALETIPGILICETNDDPGFRSAINQFIRENIDLLLIVAGDGTTHAILGHLFTSLQPEQWPLIMIVPGGTTNMTPLGLGIRGKPGKIIQQLHDFLLDPSAPRLVQRPVLRIEQAGTGSIYGMFFAAGLVARGVKFSRSSVKQIGITGSIFTSLIMLRSLIGLMTGRILGRHQKEWMPIKMAMTEANGRNHQGTYLFVLVSALDNLLLNIRPYWGTEPEPLHVTWVDQQYKRLWRSLWPLLSGGGETLQEKDGYYSHNTSALTVHMNDEYIVDGELYRSNNTQNPLQITATNPVTFLVLKDSAITMTSPVPLPTQELPIRLISEVAWENNKETSPDLIPLIDALIMRFGESLDAVMLYGSCLHSSVSLDEGIVDLYVIVNSYYKAYPEKYLANLNAWLAPNVFYLEIPHQERTLRAKYAVISTKDFERGAQFWFHPYIWARFAQPSRLLYFRDDVVRERLYVAQAHSVINFLKSGVSAIDAGIWDVEEIWTRCLTLTYAAELRAERETRARHLAQTNLSAFTRLTDVASPMLKEILEKQDNGKYRCLTTPEMQRQARWHWRLRRWQGRILSILRLSKATLTFNNSVAYAAWKIERHTGVHVKVTPVLRRHPILWGLKVAWQLLRHGVIR</sequence>
<dbReference type="InterPro" id="IPR016064">
    <property type="entry name" value="NAD/diacylglycerol_kinase_sf"/>
</dbReference>
<name>A0A1H2DQ94_9PROT</name>
<dbReference type="GO" id="GO:0016301">
    <property type="term" value="F:kinase activity"/>
    <property type="evidence" value="ECO:0007669"/>
    <property type="project" value="UniProtKB-KW"/>
</dbReference>
<reference evidence="3" key="1">
    <citation type="submission" date="2016-10" db="EMBL/GenBank/DDBJ databases">
        <authorList>
            <person name="Varghese N."/>
            <person name="Submissions S."/>
        </authorList>
    </citation>
    <scope>NUCLEOTIDE SEQUENCE [LARGE SCALE GENOMIC DNA]</scope>
    <source>
        <strain evidence="3">Nm10</strain>
    </source>
</reference>
<keyword evidence="2" id="KW-0808">Transferase</keyword>
<dbReference type="AlphaFoldDB" id="A0A1H2DQ94"/>
<dbReference type="EMBL" id="FNLN01000003">
    <property type="protein sequence ID" value="SDT85060.1"/>
    <property type="molecule type" value="Genomic_DNA"/>
</dbReference>
<protein>
    <submittedName>
        <fullName evidence="2">Diacylglycerol kinase family enzyme</fullName>
    </submittedName>
</protein>
<dbReference type="Pfam" id="PF00781">
    <property type="entry name" value="DAGK_cat"/>
    <property type="match status" value="1"/>
</dbReference>
<evidence type="ECO:0000313" key="3">
    <source>
        <dbReference type="Proteomes" id="UP000182882"/>
    </source>
</evidence>
<dbReference type="Proteomes" id="UP000182882">
    <property type="component" value="Unassembled WGS sequence"/>
</dbReference>
<dbReference type="InterPro" id="IPR017438">
    <property type="entry name" value="ATP-NAD_kinase_N"/>
</dbReference>
<keyword evidence="3" id="KW-1185">Reference proteome</keyword>
<accession>A0A1H2DQ94</accession>
<dbReference type="RefSeq" id="WP_062558679.1">
    <property type="nucleotide sequence ID" value="NZ_CP013341.1"/>
</dbReference>
<dbReference type="SUPFAM" id="SSF111331">
    <property type="entry name" value="NAD kinase/diacylglycerol kinase-like"/>
    <property type="match status" value="1"/>
</dbReference>
<proteinExistence type="predicted"/>
<feature type="domain" description="DAGKc" evidence="1">
    <location>
        <begin position="19"/>
        <end position="127"/>
    </location>
</feature>
<keyword evidence="2" id="KW-0418">Kinase</keyword>
<dbReference type="KEGG" id="nur:ATY38_07010"/>
<dbReference type="InterPro" id="IPR001206">
    <property type="entry name" value="Diacylglycerol_kinase_cat_dom"/>
</dbReference>
<dbReference type="Gene3D" id="3.40.50.10330">
    <property type="entry name" value="Probable inorganic polyphosphate/atp-NAD kinase, domain 1"/>
    <property type="match status" value="1"/>
</dbReference>
<gene>
    <name evidence="2" type="ORF">SAMN05216406_10352</name>
</gene>
<evidence type="ECO:0000259" key="1">
    <source>
        <dbReference type="Pfam" id="PF00781"/>
    </source>
</evidence>